<feature type="transmembrane region" description="Helical" evidence="1">
    <location>
        <begin position="97"/>
        <end position="117"/>
    </location>
</feature>
<feature type="transmembrane region" description="Helical" evidence="1">
    <location>
        <begin position="188"/>
        <end position="207"/>
    </location>
</feature>
<feature type="transmembrane region" description="Helical" evidence="1">
    <location>
        <begin position="55"/>
        <end position="77"/>
    </location>
</feature>
<name>A0A2U8HAQ6_9RHOB</name>
<evidence type="ECO:0000256" key="1">
    <source>
        <dbReference type="SAM" id="Phobius"/>
    </source>
</evidence>
<dbReference type="InterPro" id="IPR002656">
    <property type="entry name" value="Acyl_transf_3_dom"/>
</dbReference>
<feature type="transmembrane region" description="Helical" evidence="1">
    <location>
        <begin position="267"/>
        <end position="284"/>
    </location>
</feature>
<accession>A0A2U8HAQ6</accession>
<organism evidence="3 4">
    <name type="scientific">Alloyangia pacifica</name>
    <dbReference type="NCBI Taxonomy" id="311180"/>
    <lineage>
        <taxon>Bacteria</taxon>
        <taxon>Pseudomonadati</taxon>
        <taxon>Pseudomonadota</taxon>
        <taxon>Alphaproteobacteria</taxon>
        <taxon>Rhodobacterales</taxon>
        <taxon>Roseobacteraceae</taxon>
        <taxon>Alloyangia</taxon>
    </lineage>
</organism>
<keyword evidence="3" id="KW-0012">Acyltransferase</keyword>
<keyword evidence="1" id="KW-1133">Transmembrane helix</keyword>
<reference evidence="3 4" key="1">
    <citation type="submission" date="2017-06" db="EMBL/GenBank/DDBJ databases">
        <title>Yangia sp. YSBP01 complete genome sequence.</title>
        <authorList>
            <person name="Woo J.-H."/>
            <person name="Kim H.-S."/>
        </authorList>
    </citation>
    <scope>NUCLEOTIDE SEQUENCE [LARGE SCALE GENOMIC DNA]</scope>
    <source>
        <strain evidence="3 4">YSBP01</strain>
    </source>
</reference>
<dbReference type="AlphaFoldDB" id="A0A2U8HAQ6"/>
<feature type="transmembrane region" description="Helical" evidence="1">
    <location>
        <begin position="296"/>
        <end position="315"/>
    </location>
</feature>
<evidence type="ECO:0000259" key="2">
    <source>
        <dbReference type="Pfam" id="PF01757"/>
    </source>
</evidence>
<feature type="transmembrane region" description="Helical" evidence="1">
    <location>
        <begin position="219"/>
        <end position="237"/>
    </location>
</feature>
<dbReference type="Pfam" id="PF01757">
    <property type="entry name" value="Acyl_transf_3"/>
    <property type="match status" value="1"/>
</dbReference>
<feature type="transmembrane region" description="Helical" evidence="1">
    <location>
        <begin position="244"/>
        <end position="261"/>
    </location>
</feature>
<dbReference type="EMBL" id="CP022189">
    <property type="protein sequence ID" value="AWI82814.1"/>
    <property type="molecule type" value="Genomic_DNA"/>
</dbReference>
<gene>
    <name evidence="3" type="ORF">CEW88_03515</name>
</gene>
<keyword evidence="1" id="KW-0812">Transmembrane</keyword>
<proteinExistence type="predicted"/>
<dbReference type="KEGG" id="ypac:CEW88_03515"/>
<dbReference type="Proteomes" id="UP000244915">
    <property type="component" value="Chromosome 1"/>
</dbReference>
<keyword evidence="1" id="KW-0472">Membrane</keyword>
<protein>
    <submittedName>
        <fullName evidence="3">Acyltransferase</fullName>
    </submittedName>
</protein>
<feature type="transmembrane region" description="Helical" evidence="1">
    <location>
        <begin position="321"/>
        <end position="343"/>
    </location>
</feature>
<feature type="domain" description="Acyltransferase 3" evidence="2">
    <location>
        <begin position="16"/>
        <end position="336"/>
    </location>
</feature>
<evidence type="ECO:0000313" key="4">
    <source>
        <dbReference type="Proteomes" id="UP000244915"/>
    </source>
</evidence>
<sequence>MTIDDLMAAARGRPSGFDYMRLTLSVLVLLIHSVQIAYGQRVYMDAVWAHFPLDGLAMTVLPMFFTLSGFLVAGSLYRCRTLLSFMGLRFIRIYPALAVEVTISAVLVGGLVTNLSWPEYFTSDQFFRYLLNVTGHVSNASLYLPGVFETNPEPGMANGQLWTVPYELICYIGLGVLALAGARKDRRVLLAGLTIFIAFSVLKMGLRTGWQFDPWVGPVTGRALVIAFLLGICLHAYRDRLQVHGYLVTIAALVGVIGFSVSGLGQYIGLVAMAYVTVGLGVMDPPRLGVLKSADLSYGIFLYHFIIQQLIAHLLPGMREWYWIAALSLPLTMLVAHLSWVGIERPALKLRQHVFALECRIMRSLPGMSAWHASAER</sequence>
<evidence type="ECO:0000313" key="3">
    <source>
        <dbReference type="EMBL" id="AWI82814.1"/>
    </source>
</evidence>
<keyword evidence="3" id="KW-0808">Transferase</keyword>
<dbReference type="GO" id="GO:0016747">
    <property type="term" value="F:acyltransferase activity, transferring groups other than amino-acyl groups"/>
    <property type="evidence" value="ECO:0007669"/>
    <property type="project" value="InterPro"/>
</dbReference>
<feature type="transmembrane region" description="Helical" evidence="1">
    <location>
        <begin position="161"/>
        <end position="181"/>
    </location>
</feature>